<evidence type="ECO:0000256" key="2">
    <source>
        <dbReference type="ARBA" id="ARBA00004514"/>
    </source>
</evidence>
<evidence type="ECO:0000256" key="3">
    <source>
        <dbReference type="ARBA" id="ARBA00016464"/>
    </source>
</evidence>
<keyword evidence="6" id="KW-0744">Spermatogenesis</keyword>
<dbReference type="GO" id="GO:0030154">
    <property type="term" value="P:cell differentiation"/>
    <property type="evidence" value="ECO:0007669"/>
    <property type="project" value="UniProtKB-KW"/>
</dbReference>
<feature type="region of interest" description="Disordered" evidence="8">
    <location>
        <begin position="1"/>
        <end position="68"/>
    </location>
</feature>
<keyword evidence="4" id="KW-0963">Cytoplasm</keyword>
<evidence type="ECO:0000256" key="7">
    <source>
        <dbReference type="ARBA" id="ARBA00031943"/>
    </source>
</evidence>
<organism evidence="10 11">
    <name type="scientific">Silurus meridionalis</name>
    <name type="common">Southern catfish</name>
    <name type="synonym">Silurus soldatovi meridionalis</name>
    <dbReference type="NCBI Taxonomy" id="175797"/>
    <lineage>
        <taxon>Eukaryota</taxon>
        <taxon>Metazoa</taxon>
        <taxon>Chordata</taxon>
        <taxon>Craniata</taxon>
        <taxon>Vertebrata</taxon>
        <taxon>Euteleostomi</taxon>
        <taxon>Actinopterygii</taxon>
        <taxon>Neopterygii</taxon>
        <taxon>Teleostei</taxon>
        <taxon>Ostariophysi</taxon>
        <taxon>Siluriformes</taxon>
        <taxon>Siluridae</taxon>
        <taxon>Silurus</taxon>
    </lineage>
</organism>
<evidence type="ECO:0000256" key="1">
    <source>
        <dbReference type="ARBA" id="ARBA00002132"/>
    </source>
</evidence>
<keyword evidence="11" id="KW-1185">Reference proteome</keyword>
<proteinExistence type="predicted"/>
<dbReference type="EMBL" id="JABFDY010000014">
    <property type="protein sequence ID" value="KAF7698414.1"/>
    <property type="molecule type" value="Genomic_DNA"/>
</dbReference>
<dbReference type="InterPro" id="IPR038952">
    <property type="entry name" value="TOPAZ1"/>
</dbReference>
<feature type="region of interest" description="Disordered" evidence="8">
    <location>
        <begin position="113"/>
        <end position="191"/>
    </location>
</feature>
<feature type="compositionally biased region" description="Basic and acidic residues" evidence="8">
    <location>
        <begin position="665"/>
        <end position="676"/>
    </location>
</feature>
<evidence type="ECO:0000313" key="10">
    <source>
        <dbReference type="EMBL" id="KAF7698414.1"/>
    </source>
</evidence>
<dbReference type="PANTHER" id="PTHR35671">
    <property type="entry name" value="PROTEIN TOPAZ1"/>
    <property type="match status" value="1"/>
</dbReference>
<dbReference type="GO" id="GO:0005829">
    <property type="term" value="C:cytosol"/>
    <property type="evidence" value="ECO:0007669"/>
    <property type="project" value="UniProtKB-SubCell"/>
</dbReference>
<feature type="domain" description="Protein TOPAZ1" evidence="9">
    <location>
        <begin position="1095"/>
        <end position="1266"/>
    </location>
</feature>
<feature type="region of interest" description="Disordered" evidence="8">
    <location>
        <begin position="703"/>
        <end position="724"/>
    </location>
</feature>
<evidence type="ECO:0000256" key="8">
    <source>
        <dbReference type="SAM" id="MobiDB-lite"/>
    </source>
</evidence>
<evidence type="ECO:0000313" key="11">
    <source>
        <dbReference type="Proteomes" id="UP000606274"/>
    </source>
</evidence>
<feature type="region of interest" description="Disordered" evidence="8">
    <location>
        <begin position="889"/>
        <end position="914"/>
    </location>
</feature>
<evidence type="ECO:0000256" key="5">
    <source>
        <dbReference type="ARBA" id="ARBA00022782"/>
    </source>
</evidence>
<comment type="caution">
    <text evidence="10">The sequence shown here is derived from an EMBL/GenBank/DDBJ whole genome shotgun (WGS) entry which is preliminary data.</text>
</comment>
<feature type="compositionally biased region" description="Basic and acidic residues" evidence="8">
    <location>
        <begin position="145"/>
        <end position="166"/>
    </location>
</feature>
<dbReference type="Proteomes" id="UP000606274">
    <property type="component" value="Unassembled WGS sequence"/>
</dbReference>
<evidence type="ECO:0000259" key="9">
    <source>
        <dbReference type="Pfam" id="PF14669"/>
    </source>
</evidence>
<comment type="subcellular location">
    <subcellularLocation>
        <location evidence="2">Cytoplasm</location>
        <location evidence="2">Cytosol</location>
    </subcellularLocation>
</comment>
<feature type="region of interest" description="Disordered" evidence="8">
    <location>
        <begin position="648"/>
        <end position="687"/>
    </location>
</feature>
<protein>
    <recommendedName>
        <fullName evidence="3">Protein TOPAZ1</fullName>
    </recommendedName>
    <alternativeName>
        <fullName evidence="7">Testis- and ovary-specific PAZ domain-containing protein 1</fullName>
    </alternativeName>
</protein>
<dbReference type="PANTHER" id="PTHR35671:SF1">
    <property type="entry name" value="PROTEIN TOPAZ1"/>
    <property type="match status" value="1"/>
</dbReference>
<feature type="compositionally biased region" description="Basic residues" evidence="8">
    <location>
        <begin position="167"/>
        <end position="183"/>
    </location>
</feature>
<dbReference type="InterPro" id="IPR029435">
    <property type="entry name" value="TOPAZ1_dom"/>
</dbReference>
<dbReference type="Pfam" id="PF14669">
    <property type="entry name" value="Asp_Glu_race_2"/>
    <property type="match status" value="1"/>
</dbReference>
<evidence type="ECO:0000256" key="4">
    <source>
        <dbReference type="ARBA" id="ARBA00022490"/>
    </source>
</evidence>
<evidence type="ECO:0000256" key="6">
    <source>
        <dbReference type="ARBA" id="ARBA00022871"/>
    </source>
</evidence>
<name>A0A8T0B0R1_SILME</name>
<comment type="function">
    <text evidence="1">Important for normal spermatogenesis and male fertility. Specifically required for progression to the post-meiotic stages of spermatocyte development. Seems to be necessary for normal expression levels of a number of testis-expressed gene transcripts, although its role in this process is unclear.</text>
</comment>
<keyword evidence="5" id="KW-0221">Differentiation</keyword>
<reference evidence="10" key="1">
    <citation type="submission" date="2020-08" db="EMBL/GenBank/DDBJ databases">
        <title>Chromosome-level assembly of Southern catfish (Silurus meridionalis) provides insights into visual adaptation to the nocturnal and benthic lifestyles.</title>
        <authorList>
            <person name="Zhang Y."/>
            <person name="Wang D."/>
            <person name="Peng Z."/>
        </authorList>
    </citation>
    <scope>NUCLEOTIDE SEQUENCE</scope>
    <source>
        <strain evidence="10">SWU-2019-XX</strain>
        <tissue evidence="10">Muscle</tissue>
    </source>
</reference>
<sequence length="1507" mass="167873">MQSSTGGPRIKLNRNAFKTEHEPVPKRQRLLRSETAAPDAKVHATRSGARDARPQEPNVGIPAAAPDQVRNGCTHRNCRNNNNNCCTNNDGSHHKQIRCHLHLALRFCKAKSARPPEDASGTTRDAIKPHAGSGRESVVVNEGVNKPRVERQNIHPGAPEKEDGRAAHRRSNFNRKAGMRRHFGSISRLGSRRQVKRSVKNSCCALCGDIKYTPPACKKIAHACRAKSRCLSWPERLEQTMVHSVAQSKMTTRLLIWFRRHLKVKLCDLAHVFDVTSRDFSCILPAVLLRKRKNKQVKCFSQEFRSLMRVDPEGSGKWIGSQLWEVCTPTNSCASLSSGSPVGERISDSAEDIERCSESSNKHRKTRSSIDSTTSVLLDPGEVQHCAETAGYETQDSSVTFEGKKFTAGPVHHVPPLLLRRVPVCKAFASSQYVDFANKFTPKEADTNDTCLVENELNDGSEGDVNSPECFSCQRTTAYVLWPRESCARTYISWPFPRHGPPCELMTSSNTGPRWIVTSKTSDGTEISNMQVDFNGRLECTVEKNTKESLASHNGSVAIQKGQGQVQSQTQSARVLASSAQNNPEQLTVVNNQGERIQHFCNGFSQDPPRLGSVNENDPQAVDIRFPDVMTEEKDNVTPAELITAKSYDFNDSPRNRTQCSISSKRPEDNENRDTESTSVHHPVPVPDHQQSAFYFNPTMMAPSSVEPKHPSSVMETPKEQMSNNDVEDRIPCSLNVLHTEPIDQNTSYPTCTGGINLKTPFQSVTNKDSFSLSDERITNLSAAKRLEEANVESLLLQNELHQIDKAKRSPSPVLAQVVTGGNLDVVRAYEDDAIVLDVIHDDPDLFGAIVTGTPRDVASKANPAGGHSGKNTCMQTKRTSLARKPNKINWDFDSETPRKNVQAAGGDDVRMENPNDFCRGEKKELAKDFKRQLSFGTKWPPGNPIVTQEQMVPDCNNNQDKIGLTLLTADARDSGHTTAGNGVNVVKHLPSPYCWYYFSEYHSCLRTTCWFSHVPREEDEKFCIDVVQKFCRVGSPPVVQRAVEVFVAYYRTNAPGPSFSQNTANQLLTSLLNLALLRDLVSVINTLFTHKRTLCKQKEDWLALSHVFSTVCGGRHSKEELSRFCCRVTIALLKEPKDKLTLPYQPFAESVCQDVASNKLVKCFLGRIGVSLMYSYHRAQDWSKGVKLLSTMFRLQLEFNTLKGLFSSESGASRCQHVTVATEFFLNSGSIEGALNTLKANEWFVSSSAWPCEQADVQNRRRVLTLLAEKTSYRDTLEVLSNLPGLKQPVDGVQASEYETVFNAHLRKCVTNQVLPVAADTFEFMLTHKIQPDTSELQQLVHKLGKQNSWIRARTLFKRALSGGYYSGVACENDSLALPCCLTEIEMTLAFEMFVTCICLQNPTDASQPLLITLKRRTGSEVAPESVYLAAGCRLLSAARIPNPKLSIRYTAVTQEQEQLFKLDRGSAAKWLSHNCSWAQRMWAGSHTHTLTHTNKPSFSINQSQS</sequence>
<gene>
    <name evidence="10" type="ORF">HF521_004924</name>
</gene>
<accession>A0A8T0B0R1</accession>
<dbReference type="GO" id="GO:0048137">
    <property type="term" value="P:spermatocyte division"/>
    <property type="evidence" value="ECO:0007669"/>
    <property type="project" value="TreeGrafter"/>
</dbReference>